<dbReference type="AlphaFoldDB" id="T0J7K2"/>
<name>T0J7K2_9SPHN</name>
<evidence type="ECO:0000313" key="2">
    <source>
        <dbReference type="Proteomes" id="UP000015531"/>
    </source>
</evidence>
<organism evidence="1 2">
    <name type="scientific">Sphingobium lactosutens DS20</name>
    <dbReference type="NCBI Taxonomy" id="1331060"/>
    <lineage>
        <taxon>Bacteria</taxon>
        <taxon>Pseudomonadati</taxon>
        <taxon>Pseudomonadota</taxon>
        <taxon>Alphaproteobacteria</taxon>
        <taxon>Sphingomonadales</taxon>
        <taxon>Sphingomonadaceae</taxon>
        <taxon>Sphingobium</taxon>
    </lineage>
</organism>
<keyword evidence="2" id="KW-1185">Reference proteome</keyword>
<dbReference type="PATRIC" id="fig|1331060.3.peg.645"/>
<evidence type="ECO:0000313" key="1">
    <source>
        <dbReference type="EMBL" id="EQB17909.1"/>
    </source>
</evidence>
<gene>
    <name evidence="1" type="ORF">RLDS_03555</name>
</gene>
<dbReference type="EMBL" id="ATDP01000063">
    <property type="protein sequence ID" value="EQB17909.1"/>
    <property type="molecule type" value="Genomic_DNA"/>
</dbReference>
<accession>T0J7K2</accession>
<comment type="caution">
    <text evidence="1">The sequence shown here is derived from an EMBL/GenBank/DDBJ whole genome shotgun (WGS) entry which is preliminary data.</text>
</comment>
<reference evidence="1 2" key="1">
    <citation type="journal article" date="2013" name="Genome Announc.">
        <title>Draft Genome Sequence of Sphingobium lactosutens Strain DS20T, Isolated from a Hexachlorocyclohexane Dumpsite.</title>
        <authorList>
            <person name="Kumar R."/>
            <person name="Dwivedi V."/>
            <person name="Negi V."/>
            <person name="Khurana J.P."/>
            <person name="Lal R."/>
        </authorList>
    </citation>
    <scope>NUCLEOTIDE SEQUENCE [LARGE SCALE GENOMIC DNA]</scope>
    <source>
        <strain evidence="1 2">DS20</strain>
    </source>
</reference>
<dbReference type="Proteomes" id="UP000015531">
    <property type="component" value="Unassembled WGS sequence"/>
</dbReference>
<sequence>MKGSREAAGRGVETLMQDMDRCWLRRRPSQVRKPSRLRATLRIDVSFRHRAGPFRKVEWPDVCT</sequence>
<proteinExistence type="predicted"/>
<protein>
    <submittedName>
        <fullName evidence="1">Uncharacterized protein</fullName>
    </submittedName>
</protein>